<name>A0A1I2IWH0_9BACT</name>
<accession>A0A1I2IWH0</accession>
<evidence type="ECO:0000313" key="2">
    <source>
        <dbReference type="Proteomes" id="UP000199400"/>
    </source>
</evidence>
<organism evidence="1 2">
    <name type="scientific">Nannocystis exedens</name>
    <dbReference type="NCBI Taxonomy" id="54"/>
    <lineage>
        <taxon>Bacteria</taxon>
        <taxon>Pseudomonadati</taxon>
        <taxon>Myxococcota</taxon>
        <taxon>Polyangia</taxon>
        <taxon>Nannocystales</taxon>
        <taxon>Nannocystaceae</taxon>
        <taxon>Nannocystis</taxon>
    </lineage>
</organism>
<protein>
    <submittedName>
        <fullName evidence="1">Uncharacterized protein</fullName>
    </submittedName>
</protein>
<gene>
    <name evidence="1" type="ORF">SAMN02745121_09036</name>
</gene>
<proteinExistence type="predicted"/>
<keyword evidence="2" id="KW-1185">Reference proteome</keyword>
<dbReference type="Proteomes" id="UP000199400">
    <property type="component" value="Unassembled WGS sequence"/>
</dbReference>
<reference evidence="2" key="1">
    <citation type="submission" date="2016-10" db="EMBL/GenBank/DDBJ databases">
        <authorList>
            <person name="Varghese N."/>
            <person name="Submissions S."/>
        </authorList>
    </citation>
    <scope>NUCLEOTIDE SEQUENCE [LARGE SCALE GENOMIC DNA]</scope>
    <source>
        <strain evidence="2">ATCC 25963</strain>
    </source>
</reference>
<dbReference type="AlphaFoldDB" id="A0A1I2IWH0"/>
<sequence>MIAVALALAAAVYFLHPYAVVAYLARSIAAATTASGETEALCRADRWVRPGRAPTYPVGTRDRAALRPWQDGSYERVAAVTLTWTTGQSVTRELPTRDGLSCVRRSAAGE</sequence>
<evidence type="ECO:0000313" key="1">
    <source>
        <dbReference type="EMBL" id="SFF46539.1"/>
    </source>
</evidence>
<dbReference type="EMBL" id="FOMX01000093">
    <property type="protein sequence ID" value="SFF46539.1"/>
    <property type="molecule type" value="Genomic_DNA"/>
</dbReference>
<dbReference type="RefSeq" id="WP_096325634.1">
    <property type="nucleotide sequence ID" value="NZ_FOMX01000093.1"/>
</dbReference>